<keyword evidence="10" id="KW-1185">Reference proteome</keyword>
<keyword evidence="4 6" id="KW-0418">Kinase</keyword>
<evidence type="ECO:0000313" key="10">
    <source>
        <dbReference type="Proteomes" id="UP000036987"/>
    </source>
</evidence>
<evidence type="ECO:0000256" key="3">
    <source>
        <dbReference type="ARBA" id="ARBA00022741"/>
    </source>
</evidence>
<dbReference type="AlphaFoldDB" id="A0A0K9PVE4"/>
<dbReference type="Gene3D" id="3.30.800.10">
    <property type="entry name" value="Phosphatidylinositol Phosphate Kinase II Beta"/>
    <property type="match status" value="1"/>
</dbReference>
<dbReference type="InterPro" id="IPR002498">
    <property type="entry name" value="PInositol-4-P-4/5-kinase_core"/>
</dbReference>
<feature type="compositionally biased region" description="Polar residues" evidence="7">
    <location>
        <begin position="1"/>
        <end position="11"/>
    </location>
</feature>
<dbReference type="EC" id="2.7.1.68" evidence="6"/>
<dbReference type="STRING" id="29655.A0A0K9PVE4"/>
<dbReference type="SMART" id="SM00698">
    <property type="entry name" value="MORN"/>
    <property type="match status" value="7"/>
</dbReference>
<dbReference type="Gene3D" id="2.20.110.10">
    <property type="entry name" value="Histone H3 K4-specific methyltransferase SET7/9 N-terminal domain"/>
    <property type="match status" value="3"/>
</dbReference>
<evidence type="ECO:0000256" key="7">
    <source>
        <dbReference type="SAM" id="MobiDB-lite"/>
    </source>
</evidence>
<evidence type="ECO:0000256" key="2">
    <source>
        <dbReference type="ARBA" id="ARBA00022737"/>
    </source>
</evidence>
<accession>A0A0K9PVE4</accession>
<dbReference type="InterPro" id="IPR003409">
    <property type="entry name" value="MORN"/>
</dbReference>
<keyword evidence="3 6" id="KW-0547">Nucleotide-binding</keyword>
<feature type="region of interest" description="Disordered" evidence="7">
    <location>
        <begin position="50"/>
        <end position="86"/>
    </location>
</feature>
<dbReference type="Gene3D" id="3.30.810.10">
    <property type="entry name" value="2-Layer Sandwich"/>
    <property type="match status" value="1"/>
</dbReference>
<dbReference type="PANTHER" id="PTHR23086">
    <property type="entry name" value="PHOSPHATIDYLINOSITOL-4-PHOSPHATE 5-KINASE"/>
    <property type="match status" value="1"/>
</dbReference>
<dbReference type="SUPFAM" id="SSF82185">
    <property type="entry name" value="Histone H3 K4-specific methyltransferase SET7/9 N-terminal domain"/>
    <property type="match status" value="2"/>
</dbReference>
<feature type="domain" description="PIPK" evidence="8">
    <location>
        <begin position="421"/>
        <end position="798"/>
    </location>
</feature>
<sequence>MPVENQQLSASTTTKKKKKTHVAKEEEQQRGGEIANKMVTFFEEENGFVFSPFANPPPSRSRSQAATRRVTPTPTQKPSTDEIQDGGKLVLDKALPNGDVYSGNFSSSVPHGNGKYLWSDGCMYEGEWYRGKAAGKGKFLWPSGATFEGEFKSGRMEGYGTFTGSDGDSYRGFWDSDRKHGHGQKRYANGDYYEGEWRRNVQDGQGRYVWRNGNQYVGNWNNGVISGRGVLIWANGNRYDGQWENGVPKGGGIFTWPDGSCYVVNSLSSLPFHKNLQNHSKQQLQGTFYPSNNPEARSSNPPLLQSQSPLFNFADSIDGNWFLQQQSRKRSSVEVAMERGSNFERNFPRICIWESDGEAGDITCDIIDTVEASMLYKDGIDKIVAAVEAEEYHQQNQQQHQQQRKSPRCFIGGEPKRQGHTISKGHKNYDLMCNLQLGISYSVGKSTQMRELRNSDFDPREKFWTKFPPEGSKITPPHQSVEFRWKDYCPKVFRHLRKLFSVDPADYMLAICGTEALLELSSPGKSGSFFYLTQDDRFMIKTVRKSEVKVLIKMLPSYFQHVSQHKISLVTKFFGVHCVKPVGGQKVRFIVMGNLFCSEYRIHRRFDLKGSSHGRTTDKTEGEIDETTTLKDLDLNFVFHLQRSCFEDLLRQINRDCEFLESEGIMDYSLLVGLHFCDDGLPSKLDISPSHTSPAMCTSESEDGIENVDRKTAIRSGLNMPARAELIWRNESSVAQGREGDIYEVMLYFGIIDILQDYDISKKLEHAYKSLQVDPTSISAVDPKLYSRRFRDFIQRIFVVDR</sequence>
<dbReference type="CDD" id="cd17302">
    <property type="entry name" value="PIPKc_AtPIP5K_like"/>
    <property type="match status" value="1"/>
</dbReference>
<dbReference type="GO" id="GO:0005524">
    <property type="term" value="F:ATP binding"/>
    <property type="evidence" value="ECO:0007669"/>
    <property type="project" value="UniProtKB-UniRule"/>
</dbReference>
<dbReference type="PANTHER" id="PTHR23086:SF114">
    <property type="entry name" value="PHOSPHATIDYLINOSITOL 4-PHOSPHATE 5-KINASE 3"/>
    <property type="match status" value="1"/>
</dbReference>
<name>A0A0K9PVE4_ZOSMR</name>
<dbReference type="InterPro" id="IPR023610">
    <property type="entry name" value="PInositol-4/5-P-5/4-kinase"/>
</dbReference>
<reference evidence="10" key="1">
    <citation type="journal article" date="2016" name="Nature">
        <title>The genome of the seagrass Zostera marina reveals angiosperm adaptation to the sea.</title>
        <authorList>
            <person name="Olsen J.L."/>
            <person name="Rouze P."/>
            <person name="Verhelst B."/>
            <person name="Lin Y.-C."/>
            <person name="Bayer T."/>
            <person name="Collen J."/>
            <person name="Dattolo E."/>
            <person name="De Paoli E."/>
            <person name="Dittami S."/>
            <person name="Maumus F."/>
            <person name="Michel G."/>
            <person name="Kersting A."/>
            <person name="Lauritano C."/>
            <person name="Lohaus R."/>
            <person name="Toepel M."/>
            <person name="Tonon T."/>
            <person name="Vanneste K."/>
            <person name="Amirebrahimi M."/>
            <person name="Brakel J."/>
            <person name="Bostroem C."/>
            <person name="Chovatia M."/>
            <person name="Grimwood J."/>
            <person name="Jenkins J.W."/>
            <person name="Jueterbock A."/>
            <person name="Mraz A."/>
            <person name="Stam W.T."/>
            <person name="Tice H."/>
            <person name="Bornberg-Bauer E."/>
            <person name="Green P.J."/>
            <person name="Pearson G.A."/>
            <person name="Procaccini G."/>
            <person name="Duarte C.M."/>
            <person name="Schmutz J."/>
            <person name="Reusch T.B.H."/>
            <person name="Van de Peer Y."/>
        </authorList>
    </citation>
    <scope>NUCLEOTIDE SEQUENCE [LARGE SCALE GENOMIC DNA]</scope>
    <source>
        <strain evidence="10">cv. Finnish</strain>
    </source>
</reference>
<feature type="compositionally biased region" description="Polar residues" evidence="7">
    <location>
        <begin position="60"/>
        <end position="78"/>
    </location>
</feature>
<protein>
    <recommendedName>
        <fullName evidence="6">Phosphatidylinositol 4-phosphate 5-kinase</fullName>
        <ecNumber evidence="6">2.7.1.68</ecNumber>
    </recommendedName>
</protein>
<dbReference type="Proteomes" id="UP000036987">
    <property type="component" value="Unassembled WGS sequence"/>
</dbReference>
<dbReference type="OrthoDB" id="70770at2759"/>
<dbReference type="PIRSF" id="PIRSF037274">
    <property type="entry name" value="PIP5K_plant_prd"/>
    <property type="match status" value="1"/>
</dbReference>
<organism evidence="9 10">
    <name type="scientific">Zostera marina</name>
    <name type="common">Eelgrass</name>
    <dbReference type="NCBI Taxonomy" id="29655"/>
    <lineage>
        <taxon>Eukaryota</taxon>
        <taxon>Viridiplantae</taxon>
        <taxon>Streptophyta</taxon>
        <taxon>Embryophyta</taxon>
        <taxon>Tracheophyta</taxon>
        <taxon>Spermatophyta</taxon>
        <taxon>Magnoliopsida</taxon>
        <taxon>Liliopsida</taxon>
        <taxon>Zosteraceae</taxon>
        <taxon>Zostera</taxon>
    </lineage>
</organism>
<proteinExistence type="predicted"/>
<evidence type="ECO:0000259" key="8">
    <source>
        <dbReference type="PROSITE" id="PS51455"/>
    </source>
</evidence>
<keyword evidence="2" id="KW-0677">Repeat</keyword>
<evidence type="ECO:0000313" key="9">
    <source>
        <dbReference type="EMBL" id="KMZ73013.1"/>
    </source>
</evidence>
<dbReference type="EMBL" id="LFYR01000607">
    <property type="protein sequence ID" value="KMZ73013.1"/>
    <property type="molecule type" value="Genomic_DNA"/>
</dbReference>
<dbReference type="GO" id="GO:0046854">
    <property type="term" value="P:phosphatidylinositol phosphate biosynthetic process"/>
    <property type="evidence" value="ECO:0000318"/>
    <property type="project" value="GO_Central"/>
</dbReference>
<comment type="caution">
    <text evidence="9">The sequence shown here is derived from an EMBL/GenBank/DDBJ whole genome shotgun (WGS) entry which is preliminary data.</text>
</comment>
<dbReference type="InterPro" id="IPR017163">
    <property type="entry name" value="PIno-4-P-5_kinase_pln"/>
</dbReference>
<dbReference type="PROSITE" id="PS51455">
    <property type="entry name" value="PIPK"/>
    <property type="match status" value="1"/>
</dbReference>
<dbReference type="SMART" id="SM00330">
    <property type="entry name" value="PIPKc"/>
    <property type="match status" value="1"/>
</dbReference>
<keyword evidence="1 6" id="KW-0808">Transferase</keyword>
<evidence type="ECO:0000256" key="6">
    <source>
        <dbReference type="PIRNR" id="PIRNR037274"/>
    </source>
</evidence>
<feature type="region of interest" description="Disordered" evidence="7">
    <location>
        <begin position="393"/>
        <end position="423"/>
    </location>
</feature>
<comment type="catalytic activity">
    <reaction evidence="6">
        <text>a 1,2-diacyl-sn-glycero-3-phospho-(1D-myo-inositol 4-phosphate) + ATP = a 1,2-diacyl-sn-glycero-3-phospho-(1D-myo-inositol-4,5-bisphosphate) + ADP + H(+)</text>
        <dbReference type="Rhea" id="RHEA:14425"/>
        <dbReference type="ChEBI" id="CHEBI:15378"/>
        <dbReference type="ChEBI" id="CHEBI:30616"/>
        <dbReference type="ChEBI" id="CHEBI:58178"/>
        <dbReference type="ChEBI" id="CHEBI:58456"/>
        <dbReference type="ChEBI" id="CHEBI:456216"/>
        <dbReference type="EC" id="2.7.1.68"/>
    </reaction>
</comment>
<dbReference type="OMA" id="FRRNPCF"/>
<dbReference type="InterPro" id="IPR027483">
    <property type="entry name" value="PInositol-4-P-4/5-kinase_C_sf"/>
</dbReference>
<feature type="region of interest" description="Disordered" evidence="7">
    <location>
        <begin position="1"/>
        <end position="37"/>
    </location>
</feature>
<evidence type="ECO:0000256" key="5">
    <source>
        <dbReference type="ARBA" id="ARBA00022840"/>
    </source>
</evidence>
<dbReference type="InterPro" id="IPR027484">
    <property type="entry name" value="PInositol-4-P-5-kinase_N"/>
</dbReference>
<gene>
    <name evidence="9" type="ORF">ZOSMA_155G00110</name>
</gene>
<dbReference type="GO" id="GO:0016308">
    <property type="term" value="F:1-phosphatidylinositol-4-phosphate 5-kinase activity"/>
    <property type="evidence" value="ECO:0000318"/>
    <property type="project" value="GO_Central"/>
</dbReference>
<dbReference type="Pfam" id="PF01504">
    <property type="entry name" value="PIP5K"/>
    <property type="match status" value="1"/>
</dbReference>
<evidence type="ECO:0000256" key="4">
    <source>
        <dbReference type="ARBA" id="ARBA00022777"/>
    </source>
</evidence>
<dbReference type="GO" id="GO:0005886">
    <property type="term" value="C:plasma membrane"/>
    <property type="evidence" value="ECO:0000318"/>
    <property type="project" value="GO_Central"/>
</dbReference>
<evidence type="ECO:0000256" key="1">
    <source>
        <dbReference type="ARBA" id="ARBA00022679"/>
    </source>
</evidence>
<keyword evidence="5 6" id="KW-0067">ATP-binding</keyword>
<dbReference type="Pfam" id="PF02493">
    <property type="entry name" value="MORN"/>
    <property type="match status" value="7"/>
</dbReference>
<dbReference type="SUPFAM" id="SSF56104">
    <property type="entry name" value="SAICAR synthase-like"/>
    <property type="match status" value="1"/>
</dbReference>